<dbReference type="Proteomes" id="UP000807504">
    <property type="component" value="Unassembled WGS sequence"/>
</dbReference>
<accession>A0A8T0FUM4</accession>
<comment type="caution">
    <text evidence="2">The sequence shown here is derived from an EMBL/GenBank/DDBJ whole genome shotgun (WGS) entry which is preliminary data.</text>
</comment>
<feature type="signal peptide" evidence="1">
    <location>
        <begin position="1"/>
        <end position="21"/>
    </location>
</feature>
<proteinExistence type="predicted"/>
<keyword evidence="1" id="KW-0732">Signal</keyword>
<evidence type="ECO:0000313" key="2">
    <source>
        <dbReference type="EMBL" id="KAF8793250.1"/>
    </source>
</evidence>
<reference evidence="2" key="1">
    <citation type="journal article" date="2020" name="bioRxiv">
        <title>Chromosome-level reference genome of the European wasp spider Argiope bruennichi: a resource for studies on range expansion and evolutionary adaptation.</title>
        <authorList>
            <person name="Sheffer M.M."/>
            <person name="Hoppe A."/>
            <person name="Krehenwinkel H."/>
            <person name="Uhl G."/>
            <person name="Kuss A.W."/>
            <person name="Jensen L."/>
            <person name="Jensen C."/>
            <person name="Gillespie R.G."/>
            <person name="Hoff K.J."/>
            <person name="Prost S."/>
        </authorList>
    </citation>
    <scope>NUCLEOTIDE SEQUENCE</scope>
</reference>
<keyword evidence="3" id="KW-1185">Reference proteome</keyword>
<feature type="chain" id="PRO_5035834888" evidence="1">
    <location>
        <begin position="22"/>
        <end position="151"/>
    </location>
</feature>
<evidence type="ECO:0000313" key="3">
    <source>
        <dbReference type="Proteomes" id="UP000807504"/>
    </source>
</evidence>
<sequence length="151" mass="17445">MENKSSIAILCFLGLFVIAQGLTFKYEDLEQYYKCWTYSNCVSDEAAQKIEDCLKILKPNELKSTFQYVEDNYYKYKNDDLPDAVKEYCNDYDDETKHDAYDKTLNGVIAYEKKLCGEDKAGECSRLGQTIGCVFSYLDELKQEGKCKTDN</sequence>
<name>A0A8T0FUM4_ARGBR</name>
<reference evidence="2" key="2">
    <citation type="submission" date="2020-06" db="EMBL/GenBank/DDBJ databases">
        <authorList>
            <person name="Sheffer M."/>
        </authorList>
    </citation>
    <scope>NUCLEOTIDE SEQUENCE</scope>
</reference>
<dbReference type="AlphaFoldDB" id="A0A8T0FUM4"/>
<evidence type="ECO:0000256" key="1">
    <source>
        <dbReference type="SAM" id="SignalP"/>
    </source>
</evidence>
<dbReference type="EMBL" id="JABXBU010000003">
    <property type="protein sequence ID" value="KAF8793250.1"/>
    <property type="molecule type" value="Genomic_DNA"/>
</dbReference>
<protein>
    <submittedName>
        <fullName evidence="2">Uncharacterized protein</fullName>
    </submittedName>
</protein>
<organism evidence="2 3">
    <name type="scientific">Argiope bruennichi</name>
    <name type="common">Wasp spider</name>
    <name type="synonym">Aranea bruennichi</name>
    <dbReference type="NCBI Taxonomy" id="94029"/>
    <lineage>
        <taxon>Eukaryota</taxon>
        <taxon>Metazoa</taxon>
        <taxon>Ecdysozoa</taxon>
        <taxon>Arthropoda</taxon>
        <taxon>Chelicerata</taxon>
        <taxon>Arachnida</taxon>
        <taxon>Araneae</taxon>
        <taxon>Araneomorphae</taxon>
        <taxon>Entelegynae</taxon>
        <taxon>Araneoidea</taxon>
        <taxon>Araneidae</taxon>
        <taxon>Argiope</taxon>
    </lineage>
</organism>
<gene>
    <name evidence="2" type="ORF">HNY73_004757</name>
</gene>